<gene>
    <name evidence="1" type="ORF">DLAC_08803</name>
</gene>
<reference evidence="1 2" key="1">
    <citation type="submission" date="2015-12" db="EMBL/GenBank/DDBJ databases">
        <title>Dictyostelia acquired genes for synthesis and detection of signals that induce cell-type specialization by lateral gene transfer from prokaryotes.</title>
        <authorList>
            <person name="Gloeckner G."/>
            <person name="Schaap P."/>
        </authorList>
    </citation>
    <scope>NUCLEOTIDE SEQUENCE [LARGE SCALE GENOMIC DNA]</scope>
    <source>
        <strain evidence="1 2">TK</strain>
    </source>
</reference>
<dbReference type="Gene3D" id="3.40.960.10">
    <property type="entry name" value="VSR Endonuclease"/>
    <property type="match status" value="1"/>
</dbReference>
<dbReference type="InParanoid" id="A0A151Z8R6"/>
<dbReference type="FunCoup" id="A0A151Z8R6">
    <property type="interactions" value="127"/>
</dbReference>
<name>A0A151Z8R6_TIELA</name>
<dbReference type="OMA" id="DWYRITK"/>
<comment type="caution">
    <text evidence="1">The sequence shown here is derived from an EMBL/GenBank/DDBJ whole genome shotgun (WGS) entry which is preliminary data.</text>
</comment>
<dbReference type="Proteomes" id="UP000076078">
    <property type="component" value="Unassembled WGS sequence"/>
</dbReference>
<proteinExistence type="predicted"/>
<dbReference type="AlphaFoldDB" id="A0A151Z8R6"/>
<evidence type="ECO:0000313" key="1">
    <source>
        <dbReference type="EMBL" id="KYQ90204.1"/>
    </source>
</evidence>
<sequence length="426" mass="51234">MNERGPHSRGHWLNKDNQLEYLSWLFEKLSMRYQTEDKVKDDRYFEQWYKVQKSDFSDNGGRGLLLIYNDSVYNLLRNLYPQYEWLPWKFKSTPKNIWKDMENQQRYMKWLGDKLNYVTSNQWYGVSKQDFIQNHGYGLLQLYNGSPVKVVLSVLGDHFKIWKFKNLPREALKDEKVLLEFMQYAREYYEIKEPREWYRVSWSQLRDIGGYSLIKKNGGIYETLKLVYPENVGVWNARMFSQPGKKSSQRLLKIYLEQLFIGVDVHEDYRDSKLKYKDLSTFPFHLDFYVPEFRLAFEYQGKQHYQDTKAFGDSEIYKKRDKEKREICNQNQIQIIEIPYWWNNDITSLIGTITQECSSPIQQLVLQNYSKNQQQQDVKNNLNSTTPSLQSFTTISYNENSKSLKFPPIPKSYQKLTTNKKKYFIN</sequence>
<accession>A0A151Z8R6</accession>
<protein>
    <submittedName>
        <fullName evidence="1">Uncharacterized protein</fullName>
    </submittedName>
</protein>
<dbReference type="EMBL" id="LODT01000037">
    <property type="protein sequence ID" value="KYQ90204.1"/>
    <property type="molecule type" value="Genomic_DNA"/>
</dbReference>
<keyword evidence="2" id="KW-1185">Reference proteome</keyword>
<organism evidence="1 2">
    <name type="scientific">Tieghemostelium lacteum</name>
    <name type="common">Slime mold</name>
    <name type="synonym">Dictyostelium lacteum</name>
    <dbReference type="NCBI Taxonomy" id="361077"/>
    <lineage>
        <taxon>Eukaryota</taxon>
        <taxon>Amoebozoa</taxon>
        <taxon>Evosea</taxon>
        <taxon>Eumycetozoa</taxon>
        <taxon>Dictyostelia</taxon>
        <taxon>Dictyosteliales</taxon>
        <taxon>Raperosteliaceae</taxon>
        <taxon>Tieghemostelium</taxon>
    </lineage>
</organism>
<evidence type="ECO:0000313" key="2">
    <source>
        <dbReference type="Proteomes" id="UP000076078"/>
    </source>
</evidence>
<dbReference type="OrthoDB" id="2367136at2759"/>